<dbReference type="InterPro" id="IPR050211">
    <property type="entry name" value="FOX_domain-containing"/>
</dbReference>
<evidence type="ECO:0000313" key="5">
    <source>
        <dbReference type="Proteomes" id="UP000079169"/>
    </source>
</evidence>
<dbReference type="AlphaFoldDB" id="A0A1S3CYB4"/>
<dbReference type="KEGG" id="dci:103507631"/>
<evidence type="ECO:0000259" key="4">
    <source>
        <dbReference type="PROSITE" id="PS50039"/>
    </source>
</evidence>
<dbReference type="Pfam" id="PF00250">
    <property type="entry name" value="Forkhead"/>
    <property type="match status" value="1"/>
</dbReference>
<dbReference type="SUPFAM" id="SSF46785">
    <property type="entry name" value="Winged helix' DNA-binding domain"/>
    <property type="match status" value="1"/>
</dbReference>
<dbReference type="GeneID" id="103507631"/>
<gene>
    <name evidence="6" type="primary">LOC103507631</name>
</gene>
<dbReference type="STRING" id="121845.A0A1S3CYB4"/>
<dbReference type="PaxDb" id="121845-A0A1S3CYB4"/>
<keyword evidence="1 2" id="KW-0238">DNA-binding</keyword>
<keyword evidence="5" id="KW-1185">Reference proteome</keyword>
<dbReference type="PANTHER" id="PTHR11829:SF343">
    <property type="entry name" value="FORK-HEAD DOMAIN-CONTAINING PROTEIN"/>
    <property type="match status" value="1"/>
</dbReference>
<evidence type="ECO:0000313" key="6">
    <source>
        <dbReference type="RefSeq" id="XP_008470347.1"/>
    </source>
</evidence>
<feature type="region of interest" description="Disordered" evidence="3">
    <location>
        <begin position="79"/>
        <end position="109"/>
    </location>
</feature>
<keyword evidence="2" id="KW-0539">Nucleus</keyword>
<evidence type="ECO:0000256" key="3">
    <source>
        <dbReference type="SAM" id="MobiDB-lite"/>
    </source>
</evidence>
<dbReference type="PANTHER" id="PTHR11829">
    <property type="entry name" value="FORKHEAD BOX PROTEIN"/>
    <property type="match status" value="1"/>
</dbReference>
<name>A0A1S3CYB4_DIACI</name>
<protein>
    <submittedName>
        <fullName evidence="6">Forkhead box protein J1-A-like</fullName>
    </submittedName>
</protein>
<reference evidence="6" key="1">
    <citation type="submission" date="2025-08" db="UniProtKB">
        <authorList>
            <consortium name="RefSeq"/>
        </authorList>
    </citation>
    <scope>IDENTIFICATION</scope>
</reference>
<dbReference type="Proteomes" id="UP000079169">
    <property type="component" value="Unplaced"/>
</dbReference>
<dbReference type="PROSITE" id="PS50039">
    <property type="entry name" value="FORK_HEAD_3"/>
    <property type="match status" value="1"/>
</dbReference>
<dbReference type="InterPro" id="IPR036390">
    <property type="entry name" value="WH_DNA-bd_sf"/>
</dbReference>
<evidence type="ECO:0000256" key="2">
    <source>
        <dbReference type="PROSITE-ProRule" id="PRU00089"/>
    </source>
</evidence>
<dbReference type="SMART" id="SM00339">
    <property type="entry name" value="FH"/>
    <property type="match status" value="1"/>
</dbReference>
<feature type="domain" description="Fork-head" evidence="4">
    <location>
        <begin position="39"/>
        <end position="85"/>
    </location>
</feature>
<dbReference type="GO" id="GO:0000981">
    <property type="term" value="F:DNA-binding transcription factor activity, RNA polymerase II-specific"/>
    <property type="evidence" value="ECO:0007669"/>
    <property type="project" value="TreeGrafter"/>
</dbReference>
<comment type="subcellular location">
    <subcellularLocation>
        <location evidence="2">Nucleus</location>
    </subcellularLocation>
</comment>
<accession>A0A1S3CYB4</accession>
<evidence type="ECO:0000256" key="1">
    <source>
        <dbReference type="ARBA" id="ARBA00023125"/>
    </source>
</evidence>
<dbReference type="GO" id="GO:0000978">
    <property type="term" value="F:RNA polymerase II cis-regulatory region sequence-specific DNA binding"/>
    <property type="evidence" value="ECO:0007669"/>
    <property type="project" value="TreeGrafter"/>
</dbReference>
<dbReference type="InterPro" id="IPR036388">
    <property type="entry name" value="WH-like_DNA-bd_sf"/>
</dbReference>
<dbReference type="Gene3D" id="1.10.10.10">
    <property type="entry name" value="Winged helix-like DNA-binding domain superfamily/Winged helix DNA-binding domain"/>
    <property type="match status" value="1"/>
</dbReference>
<sequence length="182" mass="21004">MDSYRSTEKKDPNATSKKSWYEEYKRLDYHTPIVGVKPNSIRHNLSLNKCFVKVPRSKDQPGKGGFWKLDLQKLEEGGGRYRNVRRKSSDIQHRKQAHRPKPAPSENLNTAYTNNNSIAPGENLNKLEDKLDDTLMESEISMTDDIDEDLILSNILLSGDSYWIHEPEHISPDLLDSLLDYF</sequence>
<dbReference type="RefSeq" id="XP_008470347.1">
    <property type="nucleotide sequence ID" value="XM_008472125.1"/>
</dbReference>
<dbReference type="GO" id="GO:0005634">
    <property type="term" value="C:nucleus"/>
    <property type="evidence" value="ECO:0007669"/>
    <property type="project" value="UniProtKB-SubCell"/>
</dbReference>
<feature type="DNA-binding region" description="Fork-head" evidence="2">
    <location>
        <begin position="39"/>
        <end position="85"/>
    </location>
</feature>
<proteinExistence type="predicted"/>
<organism evidence="5 6">
    <name type="scientific">Diaphorina citri</name>
    <name type="common">Asian citrus psyllid</name>
    <dbReference type="NCBI Taxonomy" id="121845"/>
    <lineage>
        <taxon>Eukaryota</taxon>
        <taxon>Metazoa</taxon>
        <taxon>Ecdysozoa</taxon>
        <taxon>Arthropoda</taxon>
        <taxon>Hexapoda</taxon>
        <taxon>Insecta</taxon>
        <taxon>Pterygota</taxon>
        <taxon>Neoptera</taxon>
        <taxon>Paraneoptera</taxon>
        <taxon>Hemiptera</taxon>
        <taxon>Sternorrhyncha</taxon>
        <taxon>Psylloidea</taxon>
        <taxon>Psyllidae</taxon>
        <taxon>Diaphorininae</taxon>
        <taxon>Diaphorina</taxon>
    </lineage>
</organism>
<dbReference type="InterPro" id="IPR001766">
    <property type="entry name" value="Fork_head_dom"/>
</dbReference>